<evidence type="ECO:0000313" key="2">
    <source>
        <dbReference type="Proteomes" id="UP000298313"/>
    </source>
</evidence>
<organism evidence="1 2">
    <name type="scientific">Cryobacterium fucosi</name>
    <dbReference type="NCBI Taxonomy" id="1259157"/>
    <lineage>
        <taxon>Bacteria</taxon>
        <taxon>Bacillati</taxon>
        <taxon>Actinomycetota</taxon>
        <taxon>Actinomycetes</taxon>
        <taxon>Micrococcales</taxon>
        <taxon>Microbacteriaceae</taxon>
        <taxon>Cryobacterium</taxon>
    </lineage>
</organism>
<dbReference type="RefSeq" id="WP_134522853.1">
    <property type="nucleotide sequence ID" value="NZ_SOHH01000053.1"/>
</dbReference>
<evidence type="ECO:0008006" key="3">
    <source>
        <dbReference type="Google" id="ProtNLM"/>
    </source>
</evidence>
<protein>
    <recommendedName>
        <fullName evidence="3">PIN domain-containing protein</fullName>
    </recommendedName>
</protein>
<dbReference type="EMBL" id="SOHH01000053">
    <property type="protein sequence ID" value="TFD79415.1"/>
    <property type="molecule type" value="Genomic_DNA"/>
</dbReference>
<comment type="caution">
    <text evidence="1">The sequence shown here is derived from an EMBL/GenBank/DDBJ whole genome shotgun (WGS) entry which is preliminary data.</text>
</comment>
<sequence length="184" mass="20263">MPEPSLFFPDNTVLNNFAIIRLMDELGELIGDRGCWCATVANECAKGVTKPGLEDMAKAPSIFGDALYPVGAEYTDTQTIRERMLKPGDTDTDHLGEAETIAIMSHRRMRGFFVTDDRDAAREAKAEGIGVVSTWDILRLMVRGGRMTLGDFHIHATTLVNASRGCPPGWPNKTAVELWLNAPR</sequence>
<reference evidence="1 2" key="1">
    <citation type="submission" date="2019-03" db="EMBL/GenBank/DDBJ databases">
        <title>Genomics of glacier-inhabiting Cryobacterium strains.</title>
        <authorList>
            <person name="Liu Q."/>
            <person name="Xin Y.-H."/>
        </authorList>
    </citation>
    <scope>NUCLEOTIDE SEQUENCE [LARGE SCALE GENOMIC DNA]</scope>
    <source>
        <strain evidence="1 2">Hh4</strain>
    </source>
</reference>
<keyword evidence="2" id="KW-1185">Reference proteome</keyword>
<accession>A0A4R9BB22</accession>
<gene>
    <name evidence="1" type="ORF">E3T48_05670</name>
</gene>
<evidence type="ECO:0000313" key="1">
    <source>
        <dbReference type="EMBL" id="TFD79415.1"/>
    </source>
</evidence>
<dbReference type="AlphaFoldDB" id="A0A4R9BB22"/>
<proteinExistence type="predicted"/>
<dbReference type="OrthoDB" id="3733361at2"/>
<name>A0A4R9BB22_9MICO</name>
<dbReference type="Proteomes" id="UP000298313">
    <property type="component" value="Unassembled WGS sequence"/>
</dbReference>